<dbReference type="PANTHER" id="PTHR20882:SF14">
    <property type="entry name" value="CYTOPLASMIC TRNA 2-THIOLATION PROTEIN 2"/>
    <property type="match status" value="1"/>
</dbReference>
<evidence type="ECO:0000256" key="2">
    <source>
        <dbReference type="ARBA" id="ARBA00022694"/>
    </source>
</evidence>
<dbReference type="GO" id="GO:0016779">
    <property type="term" value="F:nucleotidyltransferase activity"/>
    <property type="evidence" value="ECO:0007669"/>
    <property type="project" value="UniProtKB-UniRule"/>
</dbReference>
<evidence type="ECO:0000313" key="4">
    <source>
        <dbReference type="EMBL" id="CAH2354853.1"/>
    </source>
</evidence>
<evidence type="ECO:0000256" key="3">
    <source>
        <dbReference type="HAMAP-Rule" id="MF_03054"/>
    </source>
</evidence>
<dbReference type="InterPro" id="IPR019407">
    <property type="entry name" value="CTU2"/>
</dbReference>
<dbReference type="GO" id="GO:0000049">
    <property type="term" value="F:tRNA binding"/>
    <property type="evidence" value="ECO:0007669"/>
    <property type="project" value="InterPro"/>
</dbReference>
<reference evidence="4" key="1">
    <citation type="submission" date="2022-03" db="EMBL/GenBank/DDBJ databases">
        <authorList>
            <person name="Legras J.-L."/>
            <person name="Devillers H."/>
            <person name="Grondin C."/>
        </authorList>
    </citation>
    <scope>NUCLEOTIDE SEQUENCE</scope>
    <source>
        <strain evidence="4">CLIB 1423</strain>
    </source>
</reference>
<name>A0A9P0W0P8_9ASCO</name>
<dbReference type="GO" id="GO:0002143">
    <property type="term" value="P:tRNA wobble position uridine thiolation"/>
    <property type="evidence" value="ECO:0007669"/>
    <property type="project" value="TreeGrafter"/>
</dbReference>
<comment type="caution">
    <text evidence="4">The sequence shown here is derived from an EMBL/GenBank/DDBJ whole genome shotgun (WGS) entry which is preliminary data.</text>
</comment>
<organism evidence="4 5">
    <name type="scientific">[Candida] railenensis</name>
    <dbReference type="NCBI Taxonomy" id="45579"/>
    <lineage>
        <taxon>Eukaryota</taxon>
        <taxon>Fungi</taxon>
        <taxon>Dikarya</taxon>
        <taxon>Ascomycota</taxon>
        <taxon>Saccharomycotina</taxon>
        <taxon>Pichiomycetes</taxon>
        <taxon>Debaryomycetaceae</taxon>
        <taxon>Kurtzmaniella</taxon>
    </lineage>
</organism>
<dbReference type="GO" id="GO:0005829">
    <property type="term" value="C:cytosol"/>
    <property type="evidence" value="ECO:0007669"/>
    <property type="project" value="TreeGrafter"/>
</dbReference>
<dbReference type="GO" id="GO:0016783">
    <property type="term" value="F:sulfurtransferase activity"/>
    <property type="evidence" value="ECO:0007669"/>
    <property type="project" value="TreeGrafter"/>
</dbReference>
<comment type="pathway">
    <text evidence="3">tRNA modification; 5-methoxycarbonylmethyl-2-thiouridine-tRNA biosynthesis.</text>
</comment>
<dbReference type="HAMAP" id="MF_03054">
    <property type="entry name" value="CTU2"/>
    <property type="match status" value="1"/>
</dbReference>
<sequence>MGSPIEYLDGSDSRLCSRCATEKGVLITRKEVFCKACFIRFIRGKQRKQMQDEKYKVKYGKAKELAALNPTKILLALSMGISSLVLFDVIASLLQEQMEMHKGNTGFELVVLNIDEYELTSLNNSIQAVIPKLKSFFSYVDISFKVLNINSYILDETLIKRIRLYPDFHATMTDSDKNVSSGLKDLLLSCPNKSSAEDLLTIVFDELILRTAYVENCSTVVYGHNMTRIANEIIALTVKGRGSSIHEKVLDHVVHYQDKSIQIVYPLKDVLRAEVEAYCNLIGLSDLKLESTKPKATINRNMTIRDLTTNYFNQLDATGYASTASSVVKTGEKLGPPKNFESSGSQSITQCQVCGIDIHQNPQNWLKRITVNESAPLVTEEDEEYLKLYNESKSAMASLGETEESEAITNPLGICYGCIVTLSSIKAEDGFLWPIRNSAQEKEDILNEYILTEDEEE</sequence>
<evidence type="ECO:0000313" key="5">
    <source>
        <dbReference type="Proteomes" id="UP000837801"/>
    </source>
</evidence>
<dbReference type="Proteomes" id="UP000837801">
    <property type="component" value="Unassembled WGS sequence"/>
</dbReference>
<evidence type="ECO:0000256" key="1">
    <source>
        <dbReference type="ARBA" id="ARBA00022490"/>
    </source>
</evidence>
<dbReference type="InterPro" id="IPR014729">
    <property type="entry name" value="Rossmann-like_a/b/a_fold"/>
</dbReference>
<accession>A0A9P0W0P8</accession>
<dbReference type="PANTHER" id="PTHR20882">
    <property type="entry name" value="CYTOPLASMIC TRNA 2-THIOLATION PROTEIN 2"/>
    <property type="match status" value="1"/>
</dbReference>
<dbReference type="AlphaFoldDB" id="A0A9P0W0P8"/>
<protein>
    <recommendedName>
        <fullName evidence="3">Cytoplasmic tRNA 2-thiolation protein 2</fullName>
    </recommendedName>
</protein>
<gene>
    <name evidence="3" type="primary">NCS2</name>
    <name evidence="3" type="synonym">CTU2</name>
    <name evidence="4" type="ORF">CLIB1423_19S01552</name>
</gene>
<keyword evidence="2 3" id="KW-0819">tRNA processing</keyword>
<proteinExistence type="inferred from homology"/>
<dbReference type="OrthoDB" id="25129at2759"/>
<keyword evidence="5" id="KW-1185">Reference proteome</keyword>
<dbReference type="Gene3D" id="3.40.50.620">
    <property type="entry name" value="HUPs"/>
    <property type="match status" value="1"/>
</dbReference>
<comment type="similarity">
    <text evidence="3">Belongs to the CTU2/NCS2 family.</text>
</comment>
<comment type="function">
    <text evidence="3">Plays a central role in 2-thiolation of mcm(5)S(2)U at tRNA wobble positions of tRNA(Lys), tRNA(Glu) and tRNA(Gln). May act by forming a heterodimer with NCS6 that ligates sulfur from thiocarboxylated URM1 onto the uridine of tRNAs at wobble position. Prior mcm(5) tRNA modification by the elongator complex is required for 2-thiolation. May also be involved in protein urmylation.</text>
</comment>
<keyword evidence="1 3" id="KW-0963">Cytoplasm</keyword>
<dbReference type="EMBL" id="CAKXYY010000019">
    <property type="protein sequence ID" value="CAH2354853.1"/>
    <property type="molecule type" value="Genomic_DNA"/>
</dbReference>
<dbReference type="Pfam" id="PF10288">
    <property type="entry name" value="CTU2"/>
    <property type="match status" value="1"/>
</dbReference>
<dbReference type="GO" id="GO:0032447">
    <property type="term" value="P:protein urmylation"/>
    <property type="evidence" value="ECO:0007669"/>
    <property type="project" value="UniProtKB-UniRule"/>
</dbReference>
<dbReference type="SUPFAM" id="SSF52402">
    <property type="entry name" value="Adenine nucleotide alpha hydrolases-like"/>
    <property type="match status" value="1"/>
</dbReference>
<comment type="subcellular location">
    <subcellularLocation>
        <location evidence="3">Cytoplasm</location>
    </subcellularLocation>
</comment>